<dbReference type="Proteomes" id="UP000030669">
    <property type="component" value="Unassembled WGS sequence"/>
</dbReference>
<proteinExistence type="predicted"/>
<sequence>MATHVRQLQGSLRVCGHIRPRDPAVPTPLPSRTTANTISTALPEFRTSYFFDGPELPESQHPPTPTPSPKPAPLELTRTLFDGPSRPRYMIPLAELYLGEIKKNRPPGVQGREPVLEGKASTTAAKITLGEVLSACSDLSRPGFASVEAGATR</sequence>
<gene>
    <name evidence="2" type="ORF">GLOTRDRAFT_140755</name>
</gene>
<name>S7RBX2_GLOTA</name>
<dbReference type="AlphaFoldDB" id="S7RBX2"/>
<dbReference type="OrthoDB" id="3257615at2759"/>
<organism evidence="2 3">
    <name type="scientific">Gloeophyllum trabeum (strain ATCC 11539 / FP-39264 / Madison 617)</name>
    <name type="common">Brown rot fungus</name>
    <dbReference type="NCBI Taxonomy" id="670483"/>
    <lineage>
        <taxon>Eukaryota</taxon>
        <taxon>Fungi</taxon>
        <taxon>Dikarya</taxon>
        <taxon>Basidiomycota</taxon>
        <taxon>Agaricomycotina</taxon>
        <taxon>Agaricomycetes</taxon>
        <taxon>Gloeophyllales</taxon>
        <taxon>Gloeophyllaceae</taxon>
        <taxon>Gloeophyllum</taxon>
    </lineage>
</organism>
<reference evidence="2 3" key="1">
    <citation type="journal article" date="2012" name="Science">
        <title>The Paleozoic origin of enzymatic lignin decomposition reconstructed from 31 fungal genomes.</title>
        <authorList>
            <person name="Floudas D."/>
            <person name="Binder M."/>
            <person name="Riley R."/>
            <person name="Barry K."/>
            <person name="Blanchette R.A."/>
            <person name="Henrissat B."/>
            <person name="Martinez A.T."/>
            <person name="Otillar R."/>
            <person name="Spatafora J.W."/>
            <person name="Yadav J.S."/>
            <person name="Aerts A."/>
            <person name="Benoit I."/>
            <person name="Boyd A."/>
            <person name="Carlson A."/>
            <person name="Copeland A."/>
            <person name="Coutinho P.M."/>
            <person name="de Vries R.P."/>
            <person name="Ferreira P."/>
            <person name="Findley K."/>
            <person name="Foster B."/>
            <person name="Gaskell J."/>
            <person name="Glotzer D."/>
            <person name="Gorecki P."/>
            <person name="Heitman J."/>
            <person name="Hesse C."/>
            <person name="Hori C."/>
            <person name="Igarashi K."/>
            <person name="Jurgens J.A."/>
            <person name="Kallen N."/>
            <person name="Kersten P."/>
            <person name="Kohler A."/>
            <person name="Kuees U."/>
            <person name="Kumar T.K.A."/>
            <person name="Kuo A."/>
            <person name="LaButti K."/>
            <person name="Larrondo L.F."/>
            <person name="Lindquist E."/>
            <person name="Ling A."/>
            <person name="Lombard V."/>
            <person name="Lucas S."/>
            <person name="Lundell T."/>
            <person name="Martin R."/>
            <person name="McLaughlin D.J."/>
            <person name="Morgenstern I."/>
            <person name="Morin E."/>
            <person name="Murat C."/>
            <person name="Nagy L.G."/>
            <person name="Nolan M."/>
            <person name="Ohm R.A."/>
            <person name="Patyshakuliyeva A."/>
            <person name="Rokas A."/>
            <person name="Ruiz-Duenas F.J."/>
            <person name="Sabat G."/>
            <person name="Salamov A."/>
            <person name="Samejima M."/>
            <person name="Schmutz J."/>
            <person name="Slot J.C."/>
            <person name="St John F."/>
            <person name="Stenlid J."/>
            <person name="Sun H."/>
            <person name="Sun S."/>
            <person name="Syed K."/>
            <person name="Tsang A."/>
            <person name="Wiebenga A."/>
            <person name="Young D."/>
            <person name="Pisabarro A."/>
            <person name="Eastwood D.C."/>
            <person name="Martin F."/>
            <person name="Cullen D."/>
            <person name="Grigoriev I.V."/>
            <person name="Hibbett D.S."/>
        </authorList>
    </citation>
    <scope>NUCLEOTIDE SEQUENCE [LARGE SCALE GENOMIC DNA]</scope>
    <source>
        <strain evidence="2 3">ATCC 11539</strain>
    </source>
</reference>
<evidence type="ECO:0000256" key="1">
    <source>
        <dbReference type="SAM" id="MobiDB-lite"/>
    </source>
</evidence>
<feature type="region of interest" description="Disordered" evidence="1">
    <location>
        <begin position="52"/>
        <end position="73"/>
    </location>
</feature>
<dbReference type="HOGENOM" id="CLU_1713468_0_0_1"/>
<dbReference type="EMBL" id="KB469309">
    <property type="protein sequence ID" value="EPQ51750.1"/>
    <property type="molecule type" value="Genomic_DNA"/>
</dbReference>
<dbReference type="KEGG" id="gtr:GLOTRDRAFT_140755"/>
<dbReference type="GeneID" id="19304605"/>
<dbReference type="RefSeq" id="XP_007869655.1">
    <property type="nucleotide sequence ID" value="XM_007871464.1"/>
</dbReference>
<keyword evidence="3" id="KW-1185">Reference proteome</keyword>
<accession>S7RBX2</accession>
<feature type="compositionally biased region" description="Pro residues" evidence="1">
    <location>
        <begin position="60"/>
        <end position="72"/>
    </location>
</feature>
<protein>
    <submittedName>
        <fullName evidence="2">Uncharacterized protein</fullName>
    </submittedName>
</protein>
<evidence type="ECO:0000313" key="2">
    <source>
        <dbReference type="EMBL" id="EPQ51750.1"/>
    </source>
</evidence>
<evidence type="ECO:0000313" key="3">
    <source>
        <dbReference type="Proteomes" id="UP000030669"/>
    </source>
</evidence>